<evidence type="ECO:0000256" key="1">
    <source>
        <dbReference type="SAM" id="MobiDB-lite"/>
    </source>
</evidence>
<comment type="caution">
    <text evidence="2">The sequence shown here is derived from an EMBL/GenBank/DDBJ whole genome shotgun (WGS) entry which is preliminary data.</text>
</comment>
<accession>A0A4C1ZL76</accession>
<feature type="compositionally biased region" description="Basic and acidic residues" evidence="1">
    <location>
        <begin position="84"/>
        <end position="102"/>
    </location>
</feature>
<feature type="compositionally biased region" description="Low complexity" evidence="1">
    <location>
        <begin position="14"/>
        <end position="43"/>
    </location>
</feature>
<sequence>MENLDDSENNAKISDSAYSNSCSNSQSRRSSKSTHSGSHSSGSSGYGGKPSTGSSNTFSQPPEKRFKENKRKNQCQTETITLEAPKEIEASPELPKEAKVEVEPNDVPEDVTKSPAPAMSPKEHFSENMDVSVMEKSVVLEERADVIVDVYTTGMGYAGGSVRVQTDKNIIKRWQHHIIDVVERHRPRAYGFYGSRDCERRSKNSVCTRNKRNEKVLTLLLLEEEENDELLIL</sequence>
<keyword evidence="3" id="KW-1185">Reference proteome</keyword>
<dbReference type="AlphaFoldDB" id="A0A4C1ZL76"/>
<name>A0A4C1ZL76_EUMVA</name>
<dbReference type="EMBL" id="BGZK01001888">
    <property type="protein sequence ID" value="GBP87824.1"/>
    <property type="molecule type" value="Genomic_DNA"/>
</dbReference>
<proteinExistence type="predicted"/>
<gene>
    <name evidence="2" type="primary">per</name>
    <name evidence="2" type="ORF">EVAR_65673_1</name>
</gene>
<dbReference type="STRING" id="151549.A0A4C1ZL76"/>
<organism evidence="2 3">
    <name type="scientific">Eumeta variegata</name>
    <name type="common">Bagworm moth</name>
    <name type="synonym">Eumeta japonica</name>
    <dbReference type="NCBI Taxonomy" id="151549"/>
    <lineage>
        <taxon>Eukaryota</taxon>
        <taxon>Metazoa</taxon>
        <taxon>Ecdysozoa</taxon>
        <taxon>Arthropoda</taxon>
        <taxon>Hexapoda</taxon>
        <taxon>Insecta</taxon>
        <taxon>Pterygota</taxon>
        <taxon>Neoptera</taxon>
        <taxon>Endopterygota</taxon>
        <taxon>Lepidoptera</taxon>
        <taxon>Glossata</taxon>
        <taxon>Ditrysia</taxon>
        <taxon>Tineoidea</taxon>
        <taxon>Psychidae</taxon>
        <taxon>Oiketicinae</taxon>
        <taxon>Eumeta</taxon>
    </lineage>
</organism>
<protein>
    <submittedName>
        <fullName evidence="2">Period circadian protein</fullName>
    </submittedName>
</protein>
<feature type="region of interest" description="Disordered" evidence="1">
    <location>
        <begin position="1"/>
        <end position="123"/>
    </location>
</feature>
<reference evidence="2 3" key="1">
    <citation type="journal article" date="2019" name="Commun. Biol.">
        <title>The bagworm genome reveals a unique fibroin gene that provides high tensile strength.</title>
        <authorList>
            <person name="Kono N."/>
            <person name="Nakamura H."/>
            <person name="Ohtoshi R."/>
            <person name="Tomita M."/>
            <person name="Numata K."/>
            <person name="Arakawa K."/>
        </authorList>
    </citation>
    <scope>NUCLEOTIDE SEQUENCE [LARGE SCALE GENOMIC DNA]</scope>
</reference>
<dbReference type="Proteomes" id="UP000299102">
    <property type="component" value="Unassembled WGS sequence"/>
</dbReference>
<evidence type="ECO:0000313" key="2">
    <source>
        <dbReference type="EMBL" id="GBP87824.1"/>
    </source>
</evidence>
<evidence type="ECO:0000313" key="3">
    <source>
        <dbReference type="Proteomes" id="UP000299102"/>
    </source>
</evidence>